<dbReference type="EMBL" id="ML733903">
    <property type="protein sequence ID" value="KAB8212763.1"/>
    <property type="molecule type" value="Genomic_DNA"/>
</dbReference>
<feature type="non-terminal residue" evidence="1">
    <location>
        <position position="286"/>
    </location>
</feature>
<accession>A0A5N6E7L3</accession>
<sequence length="286" mass="32666">MEHSIFQPLDGLPVIICKTCQHGVWPREIVRHLKDGAHGKTHQEAVQIQETVQRWEGIAMGPEGVVVPHQIDQAWPGLPTYPDGLLCRRDFPRCRYIGRSMYSMRNHWRTVHGWTRQGSRGRVTPAERTRQEAEVRRSYIVVHCQQIFPSRTGSHYVHVRGGETEPHIPVRTEQVDEAIAAVRQAVDEAQAQAPSGAGEDVRDANSWLRVTRWTQYLQDFTTPDDFTTLRALVETPLPDSDNPVEQRVRRIWEAMEGVVRKSQQTVQHTGQAIRVEAVRSEKGQTP</sequence>
<evidence type="ECO:0000313" key="2">
    <source>
        <dbReference type="Proteomes" id="UP000326799"/>
    </source>
</evidence>
<dbReference type="Proteomes" id="UP000326799">
    <property type="component" value="Unassembled WGS sequence"/>
</dbReference>
<dbReference type="AlphaFoldDB" id="A0A5N6E7L3"/>
<proteinExistence type="predicted"/>
<name>A0A5N6E7L3_9EURO</name>
<evidence type="ECO:0000313" key="1">
    <source>
        <dbReference type="EMBL" id="KAB8212763.1"/>
    </source>
</evidence>
<keyword evidence="2" id="KW-1185">Reference proteome</keyword>
<dbReference type="Pfam" id="PF12013">
    <property type="entry name" value="OrsD"/>
    <property type="match status" value="1"/>
</dbReference>
<reference evidence="1 2" key="1">
    <citation type="submission" date="2019-04" db="EMBL/GenBank/DDBJ databases">
        <title>Fungal friends and foes A comparative genomics study of 23 Aspergillus species from section Flavi.</title>
        <authorList>
            <consortium name="DOE Joint Genome Institute"/>
            <person name="Kjaerbolling I."/>
            <person name="Vesth T.C."/>
            <person name="Frisvad J.C."/>
            <person name="Nybo J.L."/>
            <person name="Theobald S."/>
            <person name="Kildgaard S."/>
            <person name="Petersen T.I."/>
            <person name="Kuo A."/>
            <person name="Sato A."/>
            <person name="Lyhne E.K."/>
            <person name="Kogle M.E."/>
            <person name="Wiebenga A."/>
            <person name="Kun R.S."/>
            <person name="Lubbers R.J."/>
            <person name="Makela M.R."/>
            <person name="Barry K."/>
            <person name="Chovatia M."/>
            <person name="Clum A."/>
            <person name="Daum C."/>
            <person name="Haridas S."/>
            <person name="He G."/>
            <person name="LaButti K."/>
            <person name="Lipzen A."/>
            <person name="Mondo S."/>
            <person name="Pangilinan J."/>
            <person name="Riley R."/>
            <person name="Salamov A."/>
            <person name="Simmons B.A."/>
            <person name="Magnuson J.K."/>
            <person name="Henrissat B."/>
            <person name="Mortensen U.H."/>
            <person name="Larsen T.O."/>
            <person name="De vries R.P."/>
            <person name="Grigoriev I.V."/>
            <person name="Machida M."/>
            <person name="Baker S.E."/>
            <person name="Andersen M.R."/>
        </authorList>
    </citation>
    <scope>NUCLEOTIDE SEQUENCE [LARGE SCALE GENOMIC DNA]</scope>
    <source>
        <strain evidence="1 2">CBS 126849</strain>
    </source>
</reference>
<organism evidence="1 2">
    <name type="scientific">Aspergillus novoparasiticus</name>
    <dbReference type="NCBI Taxonomy" id="986946"/>
    <lineage>
        <taxon>Eukaryota</taxon>
        <taxon>Fungi</taxon>
        <taxon>Dikarya</taxon>
        <taxon>Ascomycota</taxon>
        <taxon>Pezizomycotina</taxon>
        <taxon>Eurotiomycetes</taxon>
        <taxon>Eurotiomycetidae</taxon>
        <taxon>Eurotiales</taxon>
        <taxon>Aspergillaceae</taxon>
        <taxon>Aspergillus</taxon>
        <taxon>Aspergillus subgen. Circumdati</taxon>
    </lineage>
</organism>
<gene>
    <name evidence="1" type="ORF">BDV33DRAFT_210888</name>
</gene>
<dbReference type="InterPro" id="IPR022698">
    <property type="entry name" value="OrsD"/>
</dbReference>
<protein>
    <submittedName>
        <fullName evidence="1">Uncharacterized protein</fullName>
    </submittedName>
</protein>